<evidence type="ECO:0000256" key="5">
    <source>
        <dbReference type="ARBA" id="ARBA00023163"/>
    </source>
</evidence>
<evidence type="ECO:0000256" key="8">
    <source>
        <dbReference type="RuleBase" id="RU364140"/>
    </source>
</evidence>
<evidence type="ECO:0000256" key="7">
    <source>
        <dbReference type="ARBA" id="ARBA00032014"/>
    </source>
</evidence>
<keyword evidence="6 8" id="KW-0539">Nucleus</keyword>
<keyword evidence="4 8" id="KW-0805">Transcription regulation</keyword>
<evidence type="ECO:0000256" key="4">
    <source>
        <dbReference type="ARBA" id="ARBA00023015"/>
    </source>
</evidence>
<evidence type="ECO:0000313" key="10">
    <source>
        <dbReference type="Proteomes" id="UP000800235"/>
    </source>
</evidence>
<evidence type="ECO:0000256" key="1">
    <source>
        <dbReference type="ARBA" id="ARBA00004123"/>
    </source>
</evidence>
<dbReference type="PANTHER" id="PTHR13114:SF7">
    <property type="entry name" value="MEDIATOR OF RNA POLYMERASE II TRANSCRIPTION SUBUNIT 17"/>
    <property type="match status" value="1"/>
</dbReference>
<keyword evidence="10" id="KW-1185">Reference proteome</keyword>
<dbReference type="Proteomes" id="UP000800235">
    <property type="component" value="Unassembled WGS sequence"/>
</dbReference>
<organism evidence="9 10">
    <name type="scientific">Tothia fuscella</name>
    <dbReference type="NCBI Taxonomy" id="1048955"/>
    <lineage>
        <taxon>Eukaryota</taxon>
        <taxon>Fungi</taxon>
        <taxon>Dikarya</taxon>
        <taxon>Ascomycota</taxon>
        <taxon>Pezizomycotina</taxon>
        <taxon>Dothideomycetes</taxon>
        <taxon>Pleosporomycetidae</taxon>
        <taxon>Venturiales</taxon>
        <taxon>Cylindrosympodiaceae</taxon>
        <taxon>Tothia</taxon>
    </lineage>
</organism>
<keyword evidence="8" id="KW-0010">Activator</keyword>
<dbReference type="OrthoDB" id="5319830at2759"/>
<accession>A0A9P4NT66</accession>
<evidence type="ECO:0000256" key="2">
    <source>
        <dbReference type="ARBA" id="ARBA00005635"/>
    </source>
</evidence>
<reference evidence="9" key="1">
    <citation type="journal article" date="2020" name="Stud. Mycol.">
        <title>101 Dothideomycetes genomes: a test case for predicting lifestyles and emergence of pathogens.</title>
        <authorList>
            <person name="Haridas S."/>
            <person name="Albert R."/>
            <person name="Binder M."/>
            <person name="Bloem J."/>
            <person name="Labutti K."/>
            <person name="Salamov A."/>
            <person name="Andreopoulos B."/>
            <person name="Baker S."/>
            <person name="Barry K."/>
            <person name="Bills G."/>
            <person name="Bluhm B."/>
            <person name="Cannon C."/>
            <person name="Castanera R."/>
            <person name="Culley D."/>
            <person name="Daum C."/>
            <person name="Ezra D."/>
            <person name="Gonzalez J."/>
            <person name="Henrissat B."/>
            <person name="Kuo A."/>
            <person name="Liang C."/>
            <person name="Lipzen A."/>
            <person name="Lutzoni F."/>
            <person name="Magnuson J."/>
            <person name="Mondo S."/>
            <person name="Nolan M."/>
            <person name="Ohm R."/>
            <person name="Pangilinan J."/>
            <person name="Park H.-J."/>
            <person name="Ramirez L."/>
            <person name="Alfaro M."/>
            <person name="Sun H."/>
            <person name="Tritt A."/>
            <person name="Yoshinaga Y."/>
            <person name="Zwiers L.-H."/>
            <person name="Turgeon B."/>
            <person name="Goodwin S."/>
            <person name="Spatafora J."/>
            <person name="Crous P."/>
            <person name="Grigoriev I."/>
        </authorList>
    </citation>
    <scope>NUCLEOTIDE SEQUENCE</scope>
    <source>
        <strain evidence="9">CBS 130266</strain>
    </source>
</reference>
<dbReference type="PANTHER" id="PTHR13114">
    <property type="entry name" value="MEDIATOR OF RNA POLYMERASE II TRANSCRIPTION SUBUNIT 17"/>
    <property type="match status" value="1"/>
</dbReference>
<dbReference type="GO" id="GO:0016592">
    <property type="term" value="C:mediator complex"/>
    <property type="evidence" value="ECO:0007669"/>
    <property type="project" value="InterPro"/>
</dbReference>
<evidence type="ECO:0000313" key="9">
    <source>
        <dbReference type="EMBL" id="KAF2431251.1"/>
    </source>
</evidence>
<sequence length="672" mass="75303">MADVNSTSFPISLRPWKNEDAQEESLRSLVSRITNQHNGFRNVTEEQLEEQVRAEENGIIMNEAEDSEVEVKEEDEKGTRSFIAKKKMEMANDLRLANNETQVLLDSLSAIGSKYTSNAHRTMSVGLKSILPTEAYSYDKWDMSRLIDAKKNKDEAAVASGSTMESLTSSADLLLQAATRLKEEVTKETQYWDQVLSLHNKGWPVYKLPRDRRTTVVQSSAREAGPLFKTRGIAALRPNKNGTIKLDQGLSMERKTVRVRLIRDKEILGTSGLPSGMAAGDPETELDLEQVVRRAQDSLFDEELYHEIVMESRKLQPLGVELRNDVVHVPASPSLQNDTKLEWLIDLIPVDEALENDDMLNPHPQAVAILLRLLLSHLYRFRAKRRSDIPPLIDGKSLSLVPSIIQPMMAMSQHYNSYYPLVRFLSGFVQIIRAAGFDTNLEMDKIPGLTALFGTLDTTKRSKKQSSVLRGLMEQIVGIEHNAGWEQVVRPLRTSTSLSATSAADATTKDVISFDLITNLSHPLFGTEYVLNISLSLAKFISGRDSHSAYFIPKRRFVFSTIDELKACTSNIIAMNCIRTVIEAGHNDWRVPEYLVPEIVKVVQTSERKSEVAIGIEVVEEDIAVYMKWVSEGKELRRESWAGGKSKKSLVEVVEEWINELVAGEASGTGGE</sequence>
<dbReference type="Pfam" id="PF10156">
    <property type="entry name" value="Med17"/>
    <property type="match status" value="1"/>
</dbReference>
<evidence type="ECO:0000256" key="3">
    <source>
        <dbReference type="ARBA" id="ARBA00019610"/>
    </source>
</evidence>
<dbReference type="GO" id="GO:0003712">
    <property type="term" value="F:transcription coregulator activity"/>
    <property type="evidence" value="ECO:0007669"/>
    <property type="project" value="InterPro"/>
</dbReference>
<dbReference type="InterPro" id="IPR019313">
    <property type="entry name" value="Mediator_Med17"/>
</dbReference>
<dbReference type="GO" id="GO:0006357">
    <property type="term" value="P:regulation of transcription by RNA polymerase II"/>
    <property type="evidence" value="ECO:0007669"/>
    <property type="project" value="InterPro"/>
</dbReference>
<dbReference type="EMBL" id="MU007033">
    <property type="protein sequence ID" value="KAF2431251.1"/>
    <property type="molecule type" value="Genomic_DNA"/>
</dbReference>
<gene>
    <name evidence="8" type="primary">MED17</name>
    <name evidence="9" type="ORF">EJ08DRAFT_678542</name>
</gene>
<comment type="similarity">
    <text evidence="2 8">Belongs to the Mediator complex subunit 17 family.</text>
</comment>
<proteinExistence type="inferred from homology"/>
<comment type="function">
    <text evidence="8">Component of the Mediator complex, a coactivator involved in the regulated transcription of nearly all RNA polymerase II-dependent genes. Mediator functions as a bridge to convey information from gene-specific regulatory proteins to the basal RNA polymerase II transcription machinery. Mediator is recruited to promoters by direct interactions with regulatory proteins and serves as a scaffold for the assembly of a functional preinitiation complex with RNA polymerase II and the general transcription factors.</text>
</comment>
<comment type="subcellular location">
    <subcellularLocation>
        <location evidence="1 8">Nucleus</location>
    </subcellularLocation>
</comment>
<evidence type="ECO:0000256" key="6">
    <source>
        <dbReference type="ARBA" id="ARBA00023242"/>
    </source>
</evidence>
<protein>
    <recommendedName>
        <fullName evidence="3 8">Mediator of RNA polymerase II transcription subunit 17</fullName>
    </recommendedName>
    <alternativeName>
        <fullName evidence="7 8">Mediator complex subunit 17</fullName>
    </alternativeName>
</protein>
<name>A0A9P4NT66_9PEZI</name>
<dbReference type="GO" id="GO:0070847">
    <property type="term" value="C:core mediator complex"/>
    <property type="evidence" value="ECO:0007669"/>
    <property type="project" value="TreeGrafter"/>
</dbReference>
<keyword evidence="5 8" id="KW-0804">Transcription</keyword>
<comment type="subunit">
    <text evidence="8">Component of the Mediator complex.</text>
</comment>
<dbReference type="AlphaFoldDB" id="A0A9P4NT66"/>
<comment type="caution">
    <text evidence="9">The sequence shown here is derived from an EMBL/GenBank/DDBJ whole genome shotgun (WGS) entry which is preliminary data.</text>
</comment>